<keyword evidence="1" id="KW-0472">Membrane</keyword>
<dbReference type="EMBL" id="CAFBLJ010000060">
    <property type="protein sequence ID" value="CAB4874224.1"/>
    <property type="molecule type" value="Genomic_DNA"/>
</dbReference>
<protein>
    <submittedName>
        <fullName evidence="3">Unannotated protein</fullName>
    </submittedName>
</protein>
<keyword evidence="1" id="KW-0812">Transmembrane</keyword>
<organism evidence="3">
    <name type="scientific">freshwater metagenome</name>
    <dbReference type="NCBI Taxonomy" id="449393"/>
    <lineage>
        <taxon>unclassified sequences</taxon>
        <taxon>metagenomes</taxon>
        <taxon>ecological metagenomes</taxon>
    </lineage>
</organism>
<evidence type="ECO:0000256" key="1">
    <source>
        <dbReference type="SAM" id="Phobius"/>
    </source>
</evidence>
<dbReference type="EMBL" id="CAEZYH010000008">
    <property type="protein sequence ID" value="CAB4710918.1"/>
    <property type="molecule type" value="Genomic_DNA"/>
</dbReference>
<name>A0A6J7E088_9ZZZZ</name>
<dbReference type="AlphaFoldDB" id="A0A6J7E088"/>
<accession>A0A6J7E088</accession>
<feature type="transmembrane region" description="Helical" evidence="1">
    <location>
        <begin position="121"/>
        <end position="148"/>
    </location>
</feature>
<proteinExistence type="predicted"/>
<evidence type="ECO:0000313" key="3">
    <source>
        <dbReference type="EMBL" id="CAB4874224.1"/>
    </source>
</evidence>
<reference evidence="3" key="1">
    <citation type="submission" date="2020-05" db="EMBL/GenBank/DDBJ databases">
        <authorList>
            <person name="Chiriac C."/>
            <person name="Salcher M."/>
            <person name="Ghai R."/>
            <person name="Kavagutti S V."/>
        </authorList>
    </citation>
    <scope>NUCLEOTIDE SEQUENCE</scope>
</reference>
<feature type="transmembrane region" description="Helical" evidence="1">
    <location>
        <begin position="6"/>
        <end position="27"/>
    </location>
</feature>
<gene>
    <name evidence="2" type="ORF">UFOPK2658_00400</name>
    <name evidence="3" type="ORF">UFOPK3304_01179</name>
</gene>
<evidence type="ECO:0000313" key="2">
    <source>
        <dbReference type="EMBL" id="CAB4710918.1"/>
    </source>
</evidence>
<keyword evidence="1" id="KW-1133">Transmembrane helix</keyword>
<sequence>MEFFPLLIGGLFPLILGMGLIVVLVGLGAKIRPAKTEPIRFRSMDTSSAIREVVGYTNGLTNSKFGFPSGVFVEDKVEGDRAIFREVVFGTVGLQAAKYSFLAPFKVVGRMYRQMKGDSSGFGFFEVFMFTIALFLFVTVAPLSFLFVEVTIIEFGIKKALRSKIEARATVDPQNPDDVLVEFTLSGISARLTKAAITNAFVTPERPNLLVKA</sequence>